<dbReference type="GO" id="GO:0008168">
    <property type="term" value="F:methyltransferase activity"/>
    <property type="evidence" value="ECO:0007669"/>
    <property type="project" value="TreeGrafter"/>
</dbReference>
<dbReference type="STRING" id="1073090.A0A1L9S652"/>
<dbReference type="InterPro" id="IPR041698">
    <property type="entry name" value="Methyltransf_25"/>
</dbReference>
<reference evidence="3" key="1">
    <citation type="journal article" date="2017" name="Genome Biol.">
        <title>Comparative genomics reveals high biological diversity and specific adaptations in the industrially and medically important fungal genus Aspergillus.</title>
        <authorList>
            <person name="de Vries R.P."/>
            <person name="Riley R."/>
            <person name="Wiebenga A."/>
            <person name="Aguilar-Osorio G."/>
            <person name="Amillis S."/>
            <person name="Uchima C.A."/>
            <person name="Anderluh G."/>
            <person name="Asadollahi M."/>
            <person name="Askin M."/>
            <person name="Barry K."/>
            <person name="Battaglia E."/>
            <person name="Bayram O."/>
            <person name="Benocci T."/>
            <person name="Braus-Stromeyer S.A."/>
            <person name="Caldana C."/>
            <person name="Canovas D."/>
            <person name="Cerqueira G.C."/>
            <person name="Chen F."/>
            <person name="Chen W."/>
            <person name="Choi C."/>
            <person name="Clum A."/>
            <person name="Dos Santos R.A."/>
            <person name="Damasio A.R."/>
            <person name="Diallinas G."/>
            <person name="Emri T."/>
            <person name="Fekete E."/>
            <person name="Flipphi M."/>
            <person name="Freyberg S."/>
            <person name="Gallo A."/>
            <person name="Gournas C."/>
            <person name="Habgood R."/>
            <person name="Hainaut M."/>
            <person name="Harispe M.L."/>
            <person name="Henrissat B."/>
            <person name="Hilden K.S."/>
            <person name="Hope R."/>
            <person name="Hossain A."/>
            <person name="Karabika E."/>
            <person name="Karaffa L."/>
            <person name="Karanyi Z."/>
            <person name="Krasevec N."/>
            <person name="Kuo A."/>
            <person name="Kusch H."/>
            <person name="LaButti K."/>
            <person name="Lagendijk E.L."/>
            <person name="Lapidus A."/>
            <person name="Levasseur A."/>
            <person name="Lindquist E."/>
            <person name="Lipzen A."/>
            <person name="Logrieco A.F."/>
            <person name="MacCabe A."/>
            <person name="Maekelae M.R."/>
            <person name="Malavazi I."/>
            <person name="Melin P."/>
            <person name="Meyer V."/>
            <person name="Mielnichuk N."/>
            <person name="Miskei M."/>
            <person name="Molnar A.P."/>
            <person name="Mule G."/>
            <person name="Ngan C.Y."/>
            <person name="Orejas M."/>
            <person name="Orosz E."/>
            <person name="Ouedraogo J.P."/>
            <person name="Overkamp K.M."/>
            <person name="Park H.-S."/>
            <person name="Perrone G."/>
            <person name="Piumi F."/>
            <person name="Punt P.J."/>
            <person name="Ram A.F."/>
            <person name="Ramon A."/>
            <person name="Rauscher S."/>
            <person name="Record E."/>
            <person name="Riano-Pachon D.M."/>
            <person name="Robert V."/>
            <person name="Roehrig J."/>
            <person name="Ruller R."/>
            <person name="Salamov A."/>
            <person name="Salih N.S."/>
            <person name="Samson R.A."/>
            <person name="Sandor E."/>
            <person name="Sanguinetti M."/>
            <person name="Schuetze T."/>
            <person name="Sepcic K."/>
            <person name="Shelest E."/>
            <person name="Sherlock G."/>
            <person name="Sophianopoulou V."/>
            <person name="Squina F.M."/>
            <person name="Sun H."/>
            <person name="Susca A."/>
            <person name="Todd R.B."/>
            <person name="Tsang A."/>
            <person name="Unkles S.E."/>
            <person name="van de Wiele N."/>
            <person name="van Rossen-Uffink D."/>
            <person name="Oliveira J.V."/>
            <person name="Vesth T.C."/>
            <person name="Visser J."/>
            <person name="Yu J.-H."/>
            <person name="Zhou M."/>
            <person name="Andersen M.R."/>
            <person name="Archer D.B."/>
            <person name="Baker S.E."/>
            <person name="Benoit I."/>
            <person name="Brakhage A.A."/>
            <person name="Braus G.H."/>
            <person name="Fischer R."/>
            <person name="Frisvad J.C."/>
            <person name="Goldman G.H."/>
            <person name="Houbraken J."/>
            <person name="Oakley B."/>
            <person name="Pocsi I."/>
            <person name="Scazzocchio C."/>
            <person name="Seiboth B."/>
            <person name="vanKuyk P.A."/>
            <person name="Wortman J."/>
            <person name="Dyer P.S."/>
            <person name="Grigoriev I.V."/>
        </authorList>
    </citation>
    <scope>NUCLEOTIDE SEQUENCE [LARGE SCALE GENOMIC DNA]</scope>
    <source>
        <strain evidence="3">CBS 506.65</strain>
    </source>
</reference>
<dbReference type="InterPro" id="IPR050508">
    <property type="entry name" value="Methyltransf_Superfamily"/>
</dbReference>
<dbReference type="PANTHER" id="PTHR42912:SF80">
    <property type="entry name" value="METHYLTRANSFERASE DOMAIN-CONTAINING PROTEIN"/>
    <property type="match status" value="1"/>
</dbReference>
<dbReference type="SUPFAM" id="SSF53335">
    <property type="entry name" value="S-adenosyl-L-methionine-dependent methyltransferases"/>
    <property type="match status" value="1"/>
</dbReference>
<accession>A0A1L9S652</accession>
<dbReference type="VEuPathDB" id="FungiDB:ASPZODRAFT_20402"/>
<feature type="domain" description="Methyltransferase" evidence="1">
    <location>
        <begin position="70"/>
        <end position="161"/>
    </location>
</feature>
<name>A0A1L9S652_9EURO</name>
<protein>
    <recommendedName>
        <fullName evidence="1">Methyltransferase domain-containing protein</fullName>
    </recommendedName>
</protein>
<proteinExistence type="predicted"/>
<dbReference type="RefSeq" id="XP_022577146.1">
    <property type="nucleotide sequence ID" value="XM_022727591.1"/>
</dbReference>
<gene>
    <name evidence="2" type="ORF">ASPZODRAFT_20402</name>
</gene>
<dbReference type="InterPro" id="IPR029063">
    <property type="entry name" value="SAM-dependent_MTases_sf"/>
</dbReference>
<organism evidence="2 3">
    <name type="scientific">Penicilliopsis zonata CBS 506.65</name>
    <dbReference type="NCBI Taxonomy" id="1073090"/>
    <lineage>
        <taxon>Eukaryota</taxon>
        <taxon>Fungi</taxon>
        <taxon>Dikarya</taxon>
        <taxon>Ascomycota</taxon>
        <taxon>Pezizomycotina</taxon>
        <taxon>Eurotiomycetes</taxon>
        <taxon>Eurotiomycetidae</taxon>
        <taxon>Eurotiales</taxon>
        <taxon>Aspergillaceae</taxon>
        <taxon>Penicilliopsis</taxon>
    </lineage>
</organism>
<dbReference type="Proteomes" id="UP000184188">
    <property type="component" value="Unassembled WGS sequence"/>
</dbReference>
<sequence length="232" mass="24972">MSMIEVQLPKSYLREAREALSVHECMQIYDKWAATYNDEVGDVAQDYVAPSLVAQAVLRVANRSPESAAILDAGCGTGLVGQALATAGATVIDGFDLSPAMLAVARETGVYRNLIRGDLTCRIEVADGVYDAVVCVGTFTLGHVGSTPALREFARITRTNGIVAATMLEEVWVPGGFQAEVEALVSEGQVAVVFQELIDYVKGHGDKAMLVILKKTLRAEEKGLQSDMEDRY</sequence>
<keyword evidence="3" id="KW-1185">Reference proteome</keyword>
<dbReference type="PANTHER" id="PTHR42912">
    <property type="entry name" value="METHYLTRANSFERASE"/>
    <property type="match status" value="1"/>
</dbReference>
<evidence type="ECO:0000259" key="1">
    <source>
        <dbReference type="Pfam" id="PF13649"/>
    </source>
</evidence>
<evidence type="ECO:0000313" key="3">
    <source>
        <dbReference type="Proteomes" id="UP000184188"/>
    </source>
</evidence>
<dbReference type="OrthoDB" id="66144at2759"/>
<dbReference type="AlphaFoldDB" id="A0A1L9S652"/>
<dbReference type="EMBL" id="KV878358">
    <property type="protein sequence ID" value="OJJ42636.1"/>
    <property type="molecule type" value="Genomic_DNA"/>
</dbReference>
<evidence type="ECO:0000313" key="2">
    <source>
        <dbReference type="EMBL" id="OJJ42636.1"/>
    </source>
</evidence>
<dbReference type="Pfam" id="PF13649">
    <property type="entry name" value="Methyltransf_25"/>
    <property type="match status" value="1"/>
</dbReference>
<dbReference type="GeneID" id="34614055"/>
<dbReference type="CDD" id="cd02440">
    <property type="entry name" value="AdoMet_MTases"/>
    <property type="match status" value="1"/>
</dbReference>
<dbReference type="Gene3D" id="3.40.50.150">
    <property type="entry name" value="Vaccinia Virus protein VP39"/>
    <property type="match status" value="1"/>
</dbReference>